<evidence type="ECO:0000313" key="6">
    <source>
        <dbReference type="EMBL" id="GJM51571.1"/>
    </source>
</evidence>
<dbReference type="Pfam" id="PF01835">
    <property type="entry name" value="MG2"/>
    <property type="match status" value="1"/>
</dbReference>
<feature type="chain" id="PRO_5043786397" evidence="3">
    <location>
        <begin position="18"/>
        <end position="1829"/>
    </location>
</feature>
<evidence type="ECO:0000313" key="9">
    <source>
        <dbReference type="Proteomes" id="UP001208692"/>
    </source>
</evidence>
<dbReference type="InterPro" id="IPR041462">
    <property type="entry name" value="Bact_A2M_MG6"/>
</dbReference>
<dbReference type="RefSeq" id="WP_264847720.1">
    <property type="nucleotide sequence ID" value="NZ_BPMA01000069.1"/>
</dbReference>
<gene>
    <name evidence="6" type="ORF">RCZ15_25440</name>
    <name evidence="7" type="ORF">RCZ16_23200</name>
</gene>
<dbReference type="InterPro" id="IPR011626">
    <property type="entry name" value="Alpha-macroglobulin_TED"/>
</dbReference>
<dbReference type="InterPro" id="IPR021868">
    <property type="entry name" value="Alpha_2_Macroglob_MG3"/>
</dbReference>
<dbReference type="SMART" id="SM01419">
    <property type="entry name" value="Thiol-ester_cl"/>
    <property type="match status" value="1"/>
</dbReference>
<feature type="signal peptide" evidence="3">
    <location>
        <begin position="1"/>
        <end position="17"/>
    </location>
</feature>
<evidence type="ECO:0000313" key="8">
    <source>
        <dbReference type="Proteomes" id="UP001207736"/>
    </source>
</evidence>
<feature type="domain" description="Alpha-2-macroglobulin" evidence="5">
    <location>
        <begin position="1174"/>
        <end position="1263"/>
    </location>
</feature>
<dbReference type="EMBL" id="BQKB01000057">
    <property type="protein sequence ID" value="GJM54004.1"/>
    <property type="molecule type" value="Genomic_DNA"/>
</dbReference>
<accession>A0AAV5AZN5</accession>
<comment type="caution">
    <text evidence="6">The sequence shown here is derived from an EMBL/GenBank/DDBJ whole genome shotgun (WGS) entry which is preliminary data.</text>
</comment>
<dbReference type="InterPro" id="IPR051802">
    <property type="entry name" value="YfhM-like"/>
</dbReference>
<evidence type="ECO:0000313" key="7">
    <source>
        <dbReference type="EMBL" id="GJM54004.1"/>
    </source>
</evidence>
<dbReference type="CDD" id="cd02891">
    <property type="entry name" value="A2M_like"/>
    <property type="match status" value="1"/>
</dbReference>
<dbReference type="Pfam" id="PF07703">
    <property type="entry name" value="A2M_BRD"/>
    <property type="match status" value="1"/>
</dbReference>
<dbReference type="Pfam" id="PF17962">
    <property type="entry name" value="bMG6"/>
    <property type="match status" value="1"/>
</dbReference>
<organism evidence="6 8">
    <name type="scientific">Capnocytophaga catalasegens</name>
    <dbReference type="NCBI Taxonomy" id="1004260"/>
    <lineage>
        <taxon>Bacteria</taxon>
        <taxon>Pseudomonadati</taxon>
        <taxon>Bacteroidota</taxon>
        <taxon>Flavobacteriia</taxon>
        <taxon>Flavobacteriales</taxon>
        <taxon>Flavobacteriaceae</taxon>
        <taxon>Capnocytophaga</taxon>
    </lineage>
</organism>
<evidence type="ECO:0000256" key="1">
    <source>
        <dbReference type="ARBA" id="ARBA00010556"/>
    </source>
</evidence>
<dbReference type="InterPro" id="IPR041203">
    <property type="entry name" value="Bact_A2M_MG5"/>
</dbReference>
<evidence type="ECO:0000256" key="2">
    <source>
        <dbReference type="ARBA" id="ARBA00022729"/>
    </source>
</evidence>
<evidence type="ECO:0000256" key="3">
    <source>
        <dbReference type="SAM" id="SignalP"/>
    </source>
</evidence>
<dbReference type="Proteomes" id="UP001207736">
    <property type="component" value="Unassembled WGS sequence"/>
</dbReference>
<dbReference type="SMART" id="SM01359">
    <property type="entry name" value="A2M_N_2"/>
    <property type="match status" value="1"/>
</dbReference>
<dbReference type="Proteomes" id="UP001208692">
    <property type="component" value="Unassembled WGS sequence"/>
</dbReference>
<dbReference type="Pfam" id="PF07678">
    <property type="entry name" value="TED_complement"/>
    <property type="match status" value="1"/>
</dbReference>
<dbReference type="InterPro" id="IPR011625">
    <property type="entry name" value="A2M_N_BRD"/>
</dbReference>
<dbReference type="Pfam" id="PF00207">
    <property type="entry name" value="A2M"/>
    <property type="match status" value="1"/>
</dbReference>
<dbReference type="PANTHER" id="PTHR40094">
    <property type="entry name" value="ALPHA-2-MACROGLOBULIN HOMOLOG"/>
    <property type="match status" value="1"/>
</dbReference>
<dbReference type="EMBL" id="BQKA01000068">
    <property type="protein sequence ID" value="GJM51571.1"/>
    <property type="molecule type" value="Genomic_DNA"/>
</dbReference>
<dbReference type="Pfam" id="PF17972">
    <property type="entry name" value="bMG5"/>
    <property type="match status" value="1"/>
</dbReference>
<sequence>MKNILRLSFLAIFVLFACSTDKEQDSNPLLFKEYISGFSSGYISAYDPIRVIFTSAISEEKTKEISASKLFDISPNVKGKLVLTGNEVQFVPENSLNPDTEYQVTLNLFRLFDVKDKKLERFRFRVRTFESKFTVETHDLQSYSKEYYFLNASLVASDNISSNLIKDLVSAEISGKKLSVKTSFSGSNNRIPIIIDSIPALREEQTLVISWNGKKHNIDSKGETSLTIPSQDVFDVIQLIKDDDNANSFSIGFSAPLAKNQDFRGFVWVDDKSDFKYSVSGNTLKVYSEEDFENTIKVSVNQGLRSSYGERMSTNFTGELTFEQQKPEVRFVRNGTILPSSQNLKINFQTINLKAVEVTVSRIYQNNILQFLQENSLKSGYNIYKVGTPLVRKIIPIRATGLTSLKKWNTHALDLSTLILPEPGAIYRVEIAFNRKFSLYCGTNTEPILEETISISDDDNNYSNYDNDDDSEYYEDDYNYVWEERDDPCKDSYYYGKKITTNVLASDLGVIVKRGQNNDYTIVVNNLLTTKPVNGALVEMYDFQQQKIQSGATNGEGILQLTTNKKAYFAVVQKDNYSTYVKIDDGNSQSVSRYDVDGVSLEKGRNGYIYTERGVWRPGDSILVGFILNDFANKLPENHPIKLTFTDPFGKVMQQMVKNSTKENHYLFTLKTNPESVTGNWNCQIKVGASVFNKTIKIETIKPHRLKIQNSLADKLIKSSGGNVSVQVDWLQGTPAGNTGLEVTAKLYRTSSAFKGFEGYTFENVSTPFASEEISVYNGKTNENGQASFFFQPDEIENASGMLRVNFLTKANETGGDFSIDVSSAMYSPFKSYVGMKAPEPNRYGYYETKQKHPFQVVVVSEEGKPLANQPVKLYGYKMEYSWWWDASYSNISSYNASDSHTAQFELSATTNKNGKAFFDINIDNDNWGAYYLLVENENSGHQAGFPVRFDWSYGTRKDNNSQEAVMLALGTNKTEYAVSEKVEINFPSDEGGRALISIENGSKVLQTYWVETARGETKYSLPITEDMAPNAYIYVTLLQPHAQTENDSPIRLYGIAPISVYNAKTKLEPVITMDEVLRPEKKTTIKVKEKSERPMTYTIAIVEDGLLDLTRFKTPKPWERFFAKTALGVKTWDIYNDVIGAFGGTINQVFSIGGDEDLGASQAQKANRFKPLVIVQGPFYTSGGSKSHEITLPNYIGSARVMVIASDVEKNAFGSAEKTVPVRSPLMILGSLPRKATPGESITLPVTVFAMEKQIKNVSVRVKTDSKFKLTSNAEQHVSFSQVPSEKMAYFNLQVNDLGIGKITIEATSGGERATYEVEMDVYNPNPRMYQIKQVVLSGKSSENVSFEVFGEKGTNATSIEASSFPGINLNQRLKYLIEYPHGCGEQITSGAFPQLYLADFSKLSDKQKQDVQKNVSSAIRKLSENQLSDGGFSYWKGGKYADQWVTSYIGQFYIEAEKRGFSLPMNAKTKWLDYQKKQARSWQPSQYDYYATTQAYRLYTLALANHPEMASMNRLRETPQLSNEAIRLLAASYALAGQKRTAEELFGKVSLDNSDENYTYTYGSATRSQAMSLETALLLGKNQIASDLALKISEKLSSSDWLSTQTAAYSLYAMAGYATKNKSGKDWVLSFSIGNNSGTLQSDTGYASQDVSANIGTHSVKLQNKSDRTLYVRLVSSGKLPVGPAGKELAQQNGLSIISKYVDAKGNTISVEEIAQGTTFTNVISITNTTQSKVDNVALTQLIPSGWEIINTRFTEYGGEQNGIDFADIRDDRTNLYFSLRANETKTFRIQLNASFAGRYYLPGTYAEAMYDQRYNTRNIDSWVSVK</sequence>
<dbReference type="InterPro" id="IPR013783">
    <property type="entry name" value="Ig-like_fold"/>
</dbReference>
<dbReference type="GO" id="GO:0004866">
    <property type="term" value="F:endopeptidase inhibitor activity"/>
    <property type="evidence" value="ECO:0007669"/>
    <property type="project" value="InterPro"/>
</dbReference>
<dbReference type="Pfam" id="PF17973">
    <property type="entry name" value="bMG10"/>
    <property type="match status" value="1"/>
</dbReference>
<name>A0AAV5AZN5_9FLAO</name>
<keyword evidence="2 3" id="KW-0732">Signal</keyword>
<dbReference type="InterPro" id="IPR008930">
    <property type="entry name" value="Terpenoid_cyclase/PrenylTrfase"/>
</dbReference>
<dbReference type="InterPro" id="IPR047565">
    <property type="entry name" value="Alpha-macroglob_thiol-ester_cl"/>
</dbReference>
<proteinExistence type="inferred from homology"/>
<comment type="similarity">
    <text evidence="1">Belongs to the protease inhibitor I39 (alpha-2-macroglobulin) family. Bacterial alpha-2-macroglobulin subfamily.</text>
</comment>
<dbReference type="InterPro" id="IPR001599">
    <property type="entry name" value="Macroglobln_a2"/>
</dbReference>
<dbReference type="Gene3D" id="1.50.10.20">
    <property type="match status" value="1"/>
</dbReference>
<protein>
    <submittedName>
        <fullName evidence="6">Membrane protein</fullName>
    </submittedName>
</protein>
<dbReference type="Gene3D" id="2.60.40.10">
    <property type="entry name" value="Immunoglobulins"/>
    <property type="match status" value="1"/>
</dbReference>
<dbReference type="GO" id="GO:0005615">
    <property type="term" value="C:extracellular space"/>
    <property type="evidence" value="ECO:0007669"/>
    <property type="project" value="InterPro"/>
</dbReference>
<evidence type="ECO:0000259" key="5">
    <source>
        <dbReference type="SMART" id="SM01360"/>
    </source>
</evidence>
<dbReference type="InterPro" id="IPR041246">
    <property type="entry name" value="Bact_MG10"/>
</dbReference>
<dbReference type="PANTHER" id="PTHR40094:SF1">
    <property type="entry name" value="UBIQUITIN DOMAIN-CONTAINING PROTEIN"/>
    <property type="match status" value="1"/>
</dbReference>
<dbReference type="SUPFAM" id="SSF48239">
    <property type="entry name" value="Terpenoid cyclases/Protein prenyltransferases"/>
    <property type="match status" value="1"/>
</dbReference>
<dbReference type="Pfam" id="PF11974">
    <property type="entry name" value="bMG3"/>
    <property type="match status" value="1"/>
</dbReference>
<feature type="domain" description="Alpha-2-macroglobulin bait region" evidence="4">
    <location>
        <begin position="968"/>
        <end position="1110"/>
    </location>
</feature>
<dbReference type="SMART" id="SM01360">
    <property type="entry name" value="A2M"/>
    <property type="match status" value="1"/>
</dbReference>
<reference evidence="6 9" key="1">
    <citation type="submission" date="2021-11" db="EMBL/GenBank/DDBJ databases">
        <title>Draft genome sequence of Capnocytophaga sp. strain KC07075 isolated from cat oral cavity.</title>
        <authorList>
            <person name="Suzuki M."/>
            <person name="Imaoka K."/>
            <person name="Kimura M."/>
            <person name="Morikawa S."/>
            <person name="Maeda K."/>
        </authorList>
    </citation>
    <scope>NUCLEOTIDE SEQUENCE</scope>
    <source>
        <strain evidence="6">KC07075</strain>
        <strain evidence="7 9">KC07079</strain>
    </source>
</reference>
<keyword evidence="9" id="KW-1185">Reference proteome</keyword>
<evidence type="ECO:0000259" key="4">
    <source>
        <dbReference type="SMART" id="SM01359"/>
    </source>
</evidence>
<dbReference type="PROSITE" id="PS51257">
    <property type="entry name" value="PROKAR_LIPOPROTEIN"/>
    <property type="match status" value="1"/>
</dbReference>
<dbReference type="InterPro" id="IPR002890">
    <property type="entry name" value="MG2"/>
</dbReference>
<dbReference type="Gene3D" id="2.60.40.1930">
    <property type="match status" value="1"/>
</dbReference>